<dbReference type="Proteomes" id="UP001596183">
    <property type="component" value="Unassembled WGS sequence"/>
</dbReference>
<feature type="transmembrane region" description="Helical" evidence="8">
    <location>
        <begin position="370"/>
        <end position="393"/>
    </location>
</feature>
<dbReference type="InterPro" id="IPR011701">
    <property type="entry name" value="MFS"/>
</dbReference>
<dbReference type="InterPro" id="IPR020846">
    <property type="entry name" value="MFS_dom"/>
</dbReference>
<dbReference type="EMBL" id="JBHSPC010000085">
    <property type="protein sequence ID" value="MFC5673387.1"/>
    <property type="molecule type" value="Genomic_DNA"/>
</dbReference>
<keyword evidence="11" id="KW-1185">Reference proteome</keyword>
<keyword evidence="6 8" id="KW-0472">Membrane</keyword>
<sequence length="466" mass="48609">MGTTAAVKSQRQQLRLAVVSGYLGTTIEYYDFLLYATASALVFDKVFFSDLSPALATIASLGTLAAGYIARPLGGVIFGHFGDRVSRKRMLVLSMTIMGVASTLIGLLPTYASIGAWAPVLLVFMRVIQGIAVGGEWGGAVLMAAEHATSRRGLWASFGNAGAPSGMVLSTAILTLCSGAMSNAAFISWGWRIPFLFSAVLLVIGLVVRLRLDEPPAFTGAVKSAPSRLPLLDVLRHHPKNLVLSIGMGVGYFVSQATLTTFVIAYAVNHGFERQTVLNALTTSSVVAVIATLIAGGLSDRFGRRALVAAGAGSLAIWSFVLFPLIDSGSTALLVLAVVVGQGILLSCWFGPLAALYAELFPTRYRYTGASLGFQISAIGGGLAPGVFASVVSFSGGPLMVSIIMAVLCLISIGCVLALRETSRLSLDDLHTPATDTASASDPLPTPPGPAGDAQAEAILRREVQQ</sequence>
<keyword evidence="3" id="KW-1003">Cell membrane</keyword>
<evidence type="ECO:0000256" key="3">
    <source>
        <dbReference type="ARBA" id="ARBA00022475"/>
    </source>
</evidence>
<comment type="subcellular location">
    <subcellularLocation>
        <location evidence="1">Cell membrane</location>
        <topology evidence="1">Multi-pass membrane protein</topology>
    </subcellularLocation>
</comment>
<evidence type="ECO:0000313" key="11">
    <source>
        <dbReference type="Proteomes" id="UP001596183"/>
    </source>
</evidence>
<dbReference type="SUPFAM" id="SSF103473">
    <property type="entry name" value="MFS general substrate transporter"/>
    <property type="match status" value="1"/>
</dbReference>
<dbReference type="CDD" id="cd17369">
    <property type="entry name" value="MFS_ShiA_like"/>
    <property type="match status" value="1"/>
</dbReference>
<organism evidence="10 11">
    <name type="scientific">Streptomyces incanus</name>
    <dbReference type="NCBI Taxonomy" id="887453"/>
    <lineage>
        <taxon>Bacteria</taxon>
        <taxon>Bacillati</taxon>
        <taxon>Actinomycetota</taxon>
        <taxon>Actinomycetes</taxon>
        <taxon>Kitasatosporales</taxon>
        <taxon>Streptomycetaceae</taxon>
        <taxon>Streptomyces</taxon>
    </lineage>
</organism>
<protein>
    <submittedName>
        <fullName evidence="10">MFS transporter</fullName>
    </submittedName>
</protein>
<dbReference type="PANTHER" id="PTHR43045">
    <property type="entry name" value="SHIKIMATE TRANSPORTER"/>
    <property type="match status" value="1"/>
</dbReference>
<keyword evidence="4 8" id="KW-0812">Transmembrane</keyword>
<dbReference type="PROSITE" id="PS50850">
    <property type="entry name" value="MFS"/>
    <property type="match status" value="1"/>
</dbReference>
<feature type="transmembrane region" description="Helical" evidence="8">
    <location>
        <begin position="193"/>
        <end position="212"/>
    </location>
</feature>
<gene>
    <name evidence="10" type="ORF">ACFP2V_25750</name>
</gene>
<feature type="transmembrane region" description="Helical" evidence="8">
    <location>
        <begin position="242"/>
        <end position="268"/>
    </location>
</feature>
<feature type="transmembrane region" description="Helical" evidence="8">
    <location>
        <begin position="280"/>
        <end position="299"/>
    </location>
</feature>
<dbReference type="InterPro" id="IPR036259">
    <property type="entry name" value="MFS_trans_sf"/>
</dbReference>
<evidence type="ECO:0000259" key="9">
    <source>
        <dbReference type="PROSITE" id="PS50850"/>
    </source>
</evidence>
<feature type="transmembrane region" description="Helical" evidence="8">
    <location>
        <begin position="306"/>
        <end position="326"/>
    </location>
</feature>
<evidence type="ECO:0000256" key="1">
    <source>
        <dbReference type="ARBA" id="ARBA00004651"/>
    </source>
</evidence>
<keyword evidence="5 8" id="KW-1133">Transmembrane helix</keyword>
<evidence type="ECO:0000256" key="5">
    <source>
        <dbReference type="ARBA" id="ARBA00022989"/>
    </source>
</evidence>
<feature type="transmembrane region" description="Helical" evidence="8">
    <location>
        <begin position="51"/>
        <end position="70"/>
    </location>
</feature>
<evidence type="ECO:0000256" key="6">
    <source>
        <dbReference type="ARBA" id="ARBA00023136"/>
    </source>
</evidence>
<dbReference type="RefSeq" id="WP_381217152.1">
    <property type="nucleotide sequence ID" value="NZ_JBHSPC010000085.1"/>
</dbReference>
<dbReference type="InterPro" id="IPR005829">
    <property type="entry name" value="Sugar_transporter_CS"/>
</dbReference>
<evidence type="ECO:0000313" key="10">
    <source>
        <dbReference type="EMBL" id="MFC5673387.1"/>
    </source>
</evidence>
<evidence type="ECO:0000256" key="4">
    <source>
        <dbReference type="ARBA" id="ARBA00022692"/>
    </source>
</evidence>
<accession>A0ABW0XS31</accession>
<feature type="transmembrane region" description="Helical" evidence="8">
    <location>
        <begin position="399"/>
        <end position="419"/>
    </location>
</feature>
<dbReference type="PROSITE" id="PS00216">
    <property type="entry name" value="SUGAR_TRANSPORT_1"/>
    <property type="match status" value="1"/>
</dbReference>
<reference evidence="11" key="1">
    <citation type="journal article" date="2019" name="Int. J. Syst. Evol. Microbiol.">
        <title>The Global Catalogue of Microorganisms (GCM) 10K type strain sequencing project: providing services to taxonomists for standard genome sequencing and annotation.</title>
        <authorList>
            <consortium name="The Broad Institute Genomics Platform"/>
            <consortium name="The Broad Institute Genome Sequencing Center for Infectious Disease"/>
            <person name="Wu L."/>
            <person name="Ma J."/>
        </authorList>
    </citation>
    <scope>NUCLEOTIDE SEQUENCE [LARGE SCALE GENOMIC DNA]</scope>
    <source>
        <strain evidence="11">JCM 13852</strain>
    </source>
</reference>
<feature type="transmembrane region" description="Helical" evidence="8">
    <location>
        <begin position="91"/>
        <end position="114"/>
    </location>
</feature>
<feature type="transmembrane region" description="Helical" evidence="8">
    <location>
        <begin position="120"/>
        <end position="145"/>
    </location>
</feature>
<evidence type="ECO:0000256" key="2">
    <source>
        <dbReference type="ARBA" id="ARBA00022448"/>
    </source>
</evidence>
<dbReference type="Gene3D" id="1.20.1250.20">
    <property type="entry name" value="MFS general substrate transporter like domains"/>
    <property type="match status" value="2"/>
</dbReference>
<comment type="caution">
    <text evidence="10">The sequence shown here is derived from an EMBL/GenBank/DDBJ whole genome shotgun (WGS) entry which is preliminary data.</text>
</comment>
<dbReference type="PANTHER" id="PTHR43045:SF1">
    <property type="entry name" value="SHIKIMATE TRANSPORTER"/>
    <property type="match status" value="1"/>
</dbReference>
<evidence type="ECO:0000256" key="8">
    <source>
        <dbReference type="SAM" id="Phobius"/>
    </source>
</evidence>
<feature type="transmembrane region" description="Helical" evidence="8">
    <location>
        <begin position="332"/>
        <end position="358"/>
    </location>
</feature>
<dbReference type="Pfam" id="PF07690">
    <property type="entry name" value="MFS_1"/>
    <property type="match status" value="1"/>
</dbReference>
<feature type="domain" description="Major facilitator superfamily (MFS) profile" evidence="9">
    <location>
        <begin position="17"/>
        <end position="424"/>
    </location>
</feature>
<feature type="region of interest" description="Disordered" evidence="7">
    <location>
        <begin position="434"/>
        <end position="455"/>
    </location>
</feature>
<proteinExistence type="predicted"/>
<keyword evidence="2" id="KW-0813">Transport</keyword>
<name>A0ABW0XS31_9ACTN</name>
<evidence type="ECO:0000256" key="7">
    <source>
        <dbReference type="SAM" id="MobiDB-lite"/>
    </source>
</evidence>